<proteinExistence type="predicted"/>
<keyword evidence="1" id="KW-1133">Transmembrane helix</keyword>
<keyword evidence="1" id="KW-0472">Membrane</keyword>
<reference evidence="2" key="1">
    <citation type="journal article" date="2018" name="PLoS Negl. Trop. Dis.">
        <title>An insight into the salivary gland and fat body transcriptome of Panstrongylus lignarius (Hemiptera: Heteroptera), the main vector of Chagas disease in Peru.</title>
        <authorList>
            <person name="Nevoa J.C."/>
            <person name="Mendes M.T."/>
            <person name="da Silva M.V."/>
            <person name="Soares S.C."/>
            <person name="Oliveira C.J.F."/>
            <person name="Ribeiro J.M.C."/>
        </authorList>
    </citation>
    <scope>NUCLEOTIDE SEQUENCE</scope>
</reference>
<name>A0A224Y3Z9_9HEMI</name>
<organism evidence="2">
    <name type="scientific">Panstrongylus lignarius</name>
    <dbReference type="NCBI Taxonomy" id="156445"/>
    <lineage>
        <taxon>Eukaryota</taxon>
        <taxon>Metazoa</taxon>
        <taxon>Ecdysozoa</taxon>
        <taxon>Arthropoda</taxon>
        <taxon>Hexapoda</taxon>
        <taxon>Insecta</taxon>
        <taxon>Pterygota</taxon>
        <taxon>Neoptera</taxon>
        <taxon>Paraneoptera</taxon>
        <taxon>Hemiptera</taxon>
        <taxon>Heteroptera</taxon>
        <taxon>Panheteroptera</taxon>
        <taxon>Cimicomorpha</taxon>
        <taxon>Reduviidae</taxon>
        <taxon>Triatominae</taxon>
        <taxon>Panstrongylus</taxon>
    </lineage>
</organism>
<evidence type="ECO:0000256" key="1">
    <source>
        <dbReference type="SAM" id="Phobius"/>
    </source>
</evidence>
<sequence length="75" mass="8875">MSKSQKNFLFLYIIWEFLTVILAKWSISKIFFLTQRSLLFFNLVVLARSGRTYTPVPRNLLAFFKTNFACSTDRN</sequence>
<feature type="transmembrane region" description="Helical" evidence="1">
    <location>
        <begin position="7"/>
        <end position="27"/>
    </location>
</feature>
<dbReference type="AlphaFoldDB" id="A0A224Y3Z9"/>
<protein>
    <submittedName>
        <fullName evidence="2">Putative secreted protein</fullName>
    </submittedName>
</protein>
<accession>A0A224Y3Z9</accession>
<dbReference type="EMBL" id="GFTR01000604">
    <property type="protein sequence ID" value="JAW15822.1"/>
    <property type="molecule type" value="Transcribed_RNA"/>
</dbReference>
<keyword evidence="1" id="KW-0812">Transmembrane</keyword>
<evidence type="ECO:0000313" key="2">
    <source>
        <dbReference type="EMBL" id="JAW15822.1"/>
    </source>
</evidence>